<dbReference type="SUPFAM" id="SSF51306">
    <property type="entry name" value="LexA/Signal peptidase"/>
    <property type="match status" value="1"/>
</dbReference>
<dbReference type="PANTHER" id="PTHR43390">
    <property type="entry name" value="SIGNAL PEPTIDASE I"/>
    <property type="match status" value="1"/>
</dbReference>
<reference evidence="6" key="1">
    <citation type="submission" date="2016-10" db="EMBL/GenBank/DDBJ databases">
        <authorList>
            <person name="Varghese N."/>
            <person name="Submissions S."/>
        </authorList>
    </citation>
    <scope>NUCLEOTIDE SEQUENCE [LARGE SCALE GENOMIC DNA]</scope>
    <source>
        <strain evidence="6">DSM 22619</strain>
    </source>
</reference>
<dbReference type="AlphaFoldDB" id="A0A1G6KDH2"/>
<dbReference type="Proteomes" id="UP000198528">
    <property type="component" value="Unassembled WGS sequence"/>
</dbReference>
<evidence type="ECO:0000313" key="5">
    <source>
        <dbReference type="EMBL" id="SDC28615.1"/>
    </source>
</evidence>
<dbReference type="GO" id="GO:0006465">
    <property type="term" value="P:signal peptide processing"/>
    <property type="evidence" value="ECO:0007669"/>
    <property type="project" value="InterPro"/>
</dbReference>
<evidence type="ECO:0000313" key="6">
    <source>
        <dbReference type="Proteomes" id="UP000198528"/>
    </source>
</evidence>
<dbReference type="STRING" id="604330.SAMN04489857_1975"/>
<dbReference type="PRINTS" id="PR00727">
    <property type="entry name" value="LEADERPTASE"/>
</dbReference>
<keyword evidence="3" id="KW-0645">Protease</keyword>
<name>A0A1G6KDH2_9ACTN</name>
<keyword evidence="3" id="KW-1133">Transmembrane helix</keyword>
<proteinExistence type="inferred from homology"/>
<evidence type="ECO:0000259" key="4">
    <source>
        <dbReference type="Pfam" id="PF10502"/>
    </source>
</evidence>
<feature type="domain" description="Peptidase S26" evidence="4">
    <location>
        <begin position="32"/>
        <end position="173"/>
    </location>
</feature>
<evidence type="ECO:0000256" key="2">
    <source>
        <dbReference type="ARBA" id="ARBA00009370"/>
    </source>
</evidence>
<accession>A0A1G6KDH2</accession>
<dbReference type="InterPro" id="IPR019533">
    <property type="entry name" value="Peptidase_S26"/>
</dbReference>
<dbReference type="Pfam" id="PF10502">
    <property type="entry name" value="Peptidase_S26"/>
    <property type="match status" value="1"/>
</dbReference>
<dbReference type="InterPro" id="IPR036286">
    <property type="entry name" value="LexA/Signal_pep-like_sf"/>
</dbReference>
<keyword evidence="3" id="KW-0812">Transmembrane</keyword>
<dbReference type="RefSeq" id="WP_176763086.1">
    <property type="nucleotide sequence ID" value="NZ_FMZL01000007.1"/>
</dbReference>
<dbReference type="EMBL" id="FMZL01000007">
    <property type="protein sequence ID" value="SDC28615.1"/>
    <property type="molecule type" value="Genomic_DNA"/>
</dbReference>
<sequence length="182" mass="20383">MPRVTEQGGLAEGVIKARWAKARDREGWLSLIGKVIVLLVALWLLFSFVFCLHRVRGNDMYPAMQDGDLVLTWRLQGSYNQNDVVVYRSRGKELVGRVLAKEGDVVDLTDDGQVTVNGTPESNEIYQTKAEKAVKFPYLVPKGKIFVLGDFRTQATDSRKLGAIPTSDVEGVTIGLLRRRKF</sequence>
<dbReference type="GO" id="GO:0009003">
    <property type="term" value="F:signal peptidase activity"/>
    <property type="evidence" value="ECO:0007669"/>
    <property type="project" value="UniProtKB-EC"/>
</dbReference>
<dbReference type="GO" id="GO:0005886">
    <property type="term" value="C:plasma membrane"/>
    <property type="evidence" value="ECO:0007669"/>
    <property type="project" value="UniProtKB-SubCell"/>
</dbReference>
<comment type="similarity">
    <text evidence="2 3">Belongs to the peptidase S26 family.</text>
</comment>
<evidence type="ECO:0000256" key="1">
    <source>
        <dbReference type="ARBA" id="ARBA00004401"/>
    </source>
</evidence>
<feature type="transmembrane region" description="Helical" evidence="3">
    <location>
        <begin position="28"/>
        <end position="52"/>
    </location>
</feature>
<dbReference type="GO" id="GO:0004252">
    <property type="term" value="F:serine-type endopeptidase activity"/>
    <property type="evidence" value="ECO:0007669"/>
    <property type="project" value="InterPro"/>
</dbReference>
<comment type="subcellular location">
    <subcellularLocation>
        <location evidence="1">Cell membrane</location>
        <topology evidence="1">Single-pass type II membrane protein</topology>
    </subcellularLocation>
    <subcellularLocation>
        <location evidence="3">Membrane</location>
        <topology evidence="3">Single-pass type II membrane protein</topology>
    </subcellularLocation>
</comment>
<keyword evidence="3" id="KW-0472">Membrane</keyword>
<dbReference type="CDD" id="cd06530">
    <property type="entry name" value="S26_SPase_I"/>
    <property type="match status" value="1"/>
</dbReference>
<dbReference type="InterPro" id="IPR000223">
    <property type="entry name" value="Pept_S26A_signal_pept_1"/>
</dbReference>
<gene>
    <name evidence="5" type="ORF">SAMN04487824_10771</name>
</gene>
<organism evidence="5 6">
    <name type="scientific">Parafannyhessea umbonata</name>
    <dbReference type="NCBI Taxonomy" id="604330"/>
    <lineage>
        <taxon>Bacteria</taxon>
        <taxon>Bacillati</taxon>
        <taxon>Actinomycetota</taxon>
        <taxon>Coriobacteriia</taxon>
        <taxon>Coriobacteriales</taxon>
        <taxon>Atopobiaceae</taxon>
        <taxon>Parafannyhessea</taxon>
    </lineage>
</organism>
<dbReference type="EC" id="3.4.21.89" evidence="3"/>
<evidence type="ECO:0000256" key="3">
    <source>
        <dbReference type="RuleBase" id="RU362042"/>
    </source>
</evidence>
<keyword evidence="6" id="KW-1185">Reference proteome</keyword>
<dbReference type="PANTHER" id="PTHR43390:SF1">
    <property type="entry name" value="CHLOROPLAST PROCESSING PEPTIDASE"/>
    <property type="match status" value="1"/>
</dbReference>
<dbReference type="NCBIfam" id="TIGR02227">
    <property type="entry name" value="sigpep_I_bact"/>
    <property type="match status" value="1"/>
</dbReference>
<protein>
    <recommendedName>
        <fullName evidence="3">Signal peptidase I</fullName>
        <ecNumber evidence="3">3.4.21.89</ecNumber>
    </recommendedName>
</protein>
<comment type="catalytic activity">
    <reaction evidence="3">
        <text>Cleavage of hydrophobic, N-terminal signal or leader sequences from secreted and periplasmic proteins.</text>
        <dbReference type="EC" id="3.4.21.89"/>
    </reaction>
</comment>
<dbReference type="Gene3D" id="2.10.109.10">
    <property type="entry name" value="Umud Fragment, subunit A"/>
    <property type="match status" value="1"/>
</dbReference>
<keyword evidence="3" id="KW-0378">Hydrolase</keyword>